<dbReference type="EMBL" id="MCFE01000012">
    <property type="protein sequence ID" value="ORY06989.1"/>
    <property type="molecule type" value="Genomic_DNA"/>
</dbReference>
<dbReference type="GO" id="GO:0004197">
    <property type="term" value="F:cysteine-type endopeptidase activity"/>
    <property type="evidence" value="ECO:0007669"/>
    <property type="project" value="InterPro"/>
</dbReference>
<sequence>MYYSQQNYNGGGPPYCPPSQQYNQPPPPQPGYNGYPPPPPPPPRSQSNYNDCPPPPPPPPRSQSNYNQYPPPPPPRSQSNYNDCPPPPPPQNQSNYNQYPPPPPPQSQSNYMQYPPPPPTQSQSNYNGYPPPPPRNQSNYNEYPPPPPPQSHSNYNGYPPLSSGCSTYSNYAPPNTHYNVPPRISVSSEEPPPPPYTPPPNVYDAPLQPGPKISYGPPLQQNAGNLYGPPPINSYNMPVPPSAAPGGYQNGVRPTFNFHPMISQCSGNRKALLIGINYIGTSAQLRGCINDVHNMKRFLMEHYGFRSQDMVILTDDQRDPRFQPTRANIINGMNWLVNGAQPNDAYFLHYSGHGGQTEDLDGDELDGTDETILPVDYKQAGEIVDDEINAILVRRLPPGVRLTAVFDSCHSGTVMDLPYVYSSHGKLKEMNPMALAGHSLQRAMLDPASAMSPIAVVSLLGNMLDAKGKERRNQEAKSSVADVIMFSGCKDYQTSADTSQEGFGNTGAMSYAFITALSRTKNLTYLQLLQTLRQIMVDKGYTQQPSMSSGRPIDVNAMFVM</sequence>
<accession>A0A1Y1Z9Q5</accession>
<evidence type="ECO:0000256" key="1">
    <source>
        <dbReference type="ARBA" id="ARBA00009005"/>
    </source>
</evidence>
<keyword evidence="2" id="KW-0053">Apoptosis</keyword>
<evidence type="ECO:0000256" key="4">
    <source>
        <dbReference type="SAM" id="MobiDB-lite"/>
    </source>
</evidence>
<reference evidence="6 7" key="1">
    <citation type="submission" date="2016-07" db="EMBL/GenBank/DDBJ databases">
        <title>Pervasive Adenine N6-methylation of Active Genes in Fungi.</title>
        <authorList>
            <consortium name="DOE Joint Genome Institute"/>
            <person name="Mondo S.J."/>
            <person name="Dannebaum R.O."/>
            <person name="Kuo R.C."/>
            <person name="Labutti K."/>
            <person name="Haridas S."/>
            <person name="Kuo A."/>
            <person name="Salamov A."/>
            <person name="Ahrendt S.R."/>
            <person name="Lipzen A."/>
            <person name="Sullivan W."/>
            <person name="Andreopoulos W.B."/>
            <person name="Clum A."/>
            <person name="Lindquist E."/>
            <person name="Daum C."/>
            <person name="Ramamoorthy G.K."/>
            <person name="Gryganskyi A."/>
            <person name="Culley D."/>
            <person name="Magnuson J.K."/>
            <person name="James T.Y."/>
            <person name="O'Malley M.A."/>
            <person name="Stajich J.E."/>
            <person name="Spatafora J.W."/>
            <person name="Visel A."/>
            <person name="Grigoriev I.V."/>
        </authorList>
    </citation>
    <scope>NUCLEOTIDE SEQUENCE [LARGE SCALE GENOMIC DNA]</scope>
    <source>
        <strain evidence="6 7">CBS 931.73</strain>
    </source>
</reference>
<dbReference type="InterPro" id="IPR011600">
    <property type="entry name" value="Pept_C14_caspase"/>
</dbReference>
<feature type="compositionally biased region" description="Pro residues" evidence="4">
    <location>
        <begin position="52"/>
        <end position="61"/>
    </location>
</feature>
<dbReference type="PANTHER" id="PTHR48104">
    <property type="entry name" value="METACASPASE-4"/>
    <property type="match status" value="1"/>
</dbReference>
<dbReference type="OrthoDB" id="3223806at2759"/>
<dbReference type="STRING" id="1314790.A0A1Y1Z9Q5"/>
<dbReference type="Pfam" id="PF00656">
    <property type="entry name" value="Peptidase_C14"/>
    <property type="match status" value="1"/>
</dbReference>
<keyword evidence="3" id="KW-0788">Thiol protease</keyword>
<dbReference type="GO" id="GO:0006915">
    <property type="term" value="P:apoptotic process"/>
    <property type="evidence" value="ECO:0007669"/>
    <property type="project" value="UniProtKB-KW"/>
</dbReference>
<dbReference type="Gene3D" id="3.40.50.12660">
    <property type="match status" value="2"/>
</dbReference>
<dbReference type="SUPFAM" id="SSF52129">
    <property type="entry name" value="Caspase-like"/>
    <property type="match status" value="1"/>
</dbReference>
<evidence type="ECO:0000313" key="7">
    <source>
        <dbReference type="Proteomes" id="UP000193498"/>
    </source>
</evidence>
<evidence type="ECO:0000256" key="3">
    <source>
        <dbReference type="ARBA" id="ARBA00022807"/>
    </source>
</evidence>
<dbReference type="Proteomes" id="UP000193498">
    <property type="component" value="Unassembled WGS sequence"/>
</dbReference>
<comment type="caution">
    <text evidence="6">The sequence shown here is derived from an EMBL/GenBank/DDBJ whole genome shotgun (WGS) entry which is preliminary data.</text>
</comment>
<comment type="similarity">
    <text evidence="1">Belongs to the peptidase C14B family.</text>
</comment>
<feature type="domain" description="Peptidase C14 caspase" evidence="5">
    <location>
        <begin position="269"/>
        <end position="549"/>
    </location>
</feature>
<feature type="region of interest" description="Disordered" evidence="4">
    <location>
        <begin position="1"/>
        <end position="161"/>
    </location>
</feature>
<protein>
    <recommendedName>
        <fullName evidence="5">Peptidase C14 caspase domain-containing protein</fullName>
    </recommendedName>
</protein>
<dbReference type="InterPro" id="IPR029030">
    <property type="entry name" value="Caspase-like_dom_sf"/>
</dbReference>
<evidence type="ECO:0000259" key="5">
    <source>
        <dbReference type="Pfam" id="PF00656"/>
    </source>
</evidence>
<dbReference type="PANTHER" id="PTHR48104:SF30">
    <property type="entry name" value="METACASPASE-1"/>
    <property type="match status" value="1"/>
</dbReference>
<dbReference type="AlphaFoldDB" id="A0A1Y1Z9Q5"/>
<dbReference type="GO" id="GO:0006508">
    <property type="term" value="P:proteolysis"/>
    <property type="evidence" value="ECO:0007669"/>
    <property type="project" value="InterPro"/>
</dbReference>
<gene>
    <name evidence="6" type="ORF">K493DRAFT_332938</name>
</gene>
<evidence type="ECO:0000256" key="2">
    <source>
        <dbReference type="ARBA" id="ARBA00022703"/>
    </source>
</evidence>
<name>A0A1Y1Z9Q5_9FUNG</name>
<feature type="compositionally biased region" description="Pro residues" evidence="4">
    <location>
        <begin position="190"/>
        <end position="201"/>
    </location>
</feature>
<keyword evidence="3" id="KW-0378">Hydrolase</keyword>
<proteinExistence type="inferred from homology"/>
<dbReference type="GO" id="GO:0005737">
    <property type="term" value="C:cytoplasm"/>
    <property type="evidence" value="ECO:0007669"/>
    <property type="project" value="TreeGrafter"/>
</dbReference>
<evidence type="ECO:0000313" key="6">
    <source>
        <dbReference type="EMBL" id="ORY06989.1"/>
    </source>
</evidence>
<dbReference type="InParanoid" id="A0A1Y1Z9Q5"/>
<feature type="region of interest" description="Disordered" evidence="4">
    <location>
        <begin position="179"/>
        <end position="230"/>
    </location>
</feature>
<organism evidence="6 7">
    <name type="scientific">Basidiobolus meristosporus CBS 931.73</name>
    <dbReference type="NCBI Taxonomy" id="1314790"/>
    <lineage>
        <taxon>Eukaryota</taxon>
        <taxon>Fungi</taxon>
        <taxon>Fungi incertae sedis</taxon>
        <taxon>Zoopagomycota</taxon>
        <taxon>Entomophthoromycotina</taxon>
        <taxon>Basidiobolomycetes</taxon>
        <taxon>Basidiobolales</taxon>
        <taxon>Basidiobolaceae</taxon>
        <taxon>Basidiobolus</taxon>
    </lineage>
</organism>
<keyword evidence="7" id="KW-1185">Reference proteome</keyword>
<keyword evidence="3" id="KW-0645">Protease</keyword>
<feature type="compositionally biased region" description="Pro residues" evidence="4">
    <location>
        <begin position="24"/>
        <end position="44"/>
    </location>
</feature>
<dbReference type="InterPro" id="IPR050452">
    <property type="entry name" value="Metacaspase"/>
</dbReference>